<dbReference type="Proteomes" id="UP001153069">
    <property type="component" value="Unassembled WGS sequence"/>
</dbReference>
<dbReference type="EMBL" id="CAICTM010000669">
    <property type="protein sequence ID" value="CAB9514719.1"/>
    <property type="molecule type" value="Genomic_DNA"/>
</dbReference>
<feature type="chain" id="PRO_5040468024" description="Hint domain-containing protein" evidence="2">
    <location>
        <begin position="23"/>
        <end position="283"/>
    </location>
</feature>
<dbReference type="OrthoDB" id="5212at2759"/>
<dbReference type="GO" id="GO:0016540">
    <property type="term" value="P:protein autoprocessing"/>
    <property type="evidence" value="ECO:0007669"/>
    <property type="project" value="InterPro"/>
</dbReference>
<gene>
    <name evidence="4" type="ORF">SEMRO_670_G184711.1</name>
</gene>
<accession>A0A9N8E6E9</accession>
<keyword evidence="1" id="KW-1133">Transmembrane helix</keyword>
<keyword evidence="5" id="KW-1185">Reference proteome</keyword>
<keyword evidence="1" id="KW-0472">Membrane</keyword>
<protein>
    <recommendedName>
        <fullName evidence="3">Hint domain-containing protein</fullName>
    </recommendedName>
</protein>
<feature type="domain" description="Hint" evidence="3">
    <location>
        <begin position="46"/>
        <end position="141"/>
    </location>
</feature>
<reference evidence="4" key="1">
    <citation type="submission" date="2020-06" db="EMBL/GenBank/DDBJ databases">
        <authorList>
            <consortium name="Plant Systems Biology data submission"/>
        </authorList>
    </citation>
    <scope>NUCLEOTIDE SEQUENCE</scope>
    <source>
        <strain evidence="4">D6</strain>
    </source>
</reference>
<keyword evidence="1" id="KW-0812">Transmembrane</keyword>
<organism evidence="4 5">
    <name type="scientific">Seminavis robusta</name>
    <dbReference type="NCBI Taxonomy" id="568900"/>
    <lineage>
        <taxon>Eukaryota</taxon>
        <taxon>Sar</taxon>
        <taxon>Stramenopiles</taxon>
        <taxon>Ochrophyta</taxon>
        <taxon>Bacillariophyta</taxon>
        <taxon>Bacillariophyceae</taxon>
        <taxon>Bacillariophycidae</taxon>
        <taxon>Naviculales</taxon>
        <taxon>Naviculaceae</taxon>
        <taxon>Seminavis</taxon>
    </lineage>
</organism>
<dbReference type="PROSITE" id="PS50817">
    <property type="entry name" value="INTEIN_N_TER"/>
    <property type="match status" value="1"/>
</dbReference>
<evidence type="ECO:0000256" key="2">
    <source>
        <dbReference type="SAM" id="SignalP"/>
    </source>
</evidence>
<feature type="signal peptide" evidence="2">
    <location>
        <begin position="1"/>
        <end position="22"/>
    </location>
</feature>
<dbReference type="InterPro" id="IPR036844">
    <property type="entry name" value="Hint_dom_sf"/>
</dbReference>
<dbReference type="InterPro" id="IPR050387">
    <property type="entry name" value="Hedgehog_Signaling"/>
</dbReference>
<comment type="caution">
    <text evidence="4">The sequence shown here is derived from an EMBL/GenBank/DDBJ whole genome shotgun (WGS) entry which is preliminary data.</text>
</comment>
<dbReference type="PANTHER" id="PTHR11889">
    <property type="entry name" value="HEDGEHOG"/>
    <property type="match status" value="1"/>
</dbReference>
<evidence type="ECO:0000256" key="1">
    <source>
        <dbReference type="SAM" id="Phobius"/>
    </source>
</evidence>
<sequence>MMMKLFSFALSLLLLVVSPTSAFLRRRVSVEDGGAPYYQCCSNVNNNCFSGETKVTTSDGEQIAMKDLHVGDKILVDGDNYQPVYAFAHRDIDKEVEFLQIHAGTSTDTILEVTKDHYIFRRGEPVAAGDLQVGDVLAPDMTITKIDTVTRQGIYAPLTQDGVFTVGGSFQVSSYVQLPILTSPWLVHVVLSPFRVACLGGIITSPDDDSDSDMPLYVHFGLILEAALPKVMQWLLLGLVLVVTGTIYGMECLVGPALVLPFTLVVAVVVFLIKRSQKAAKGV</sequence>
<proteinExistence type="predicted"/>
<evidence type="ECO:0000313" key="4">
    <source>
        <dbReference type="EMBL" id="CAB9514719.1"/>
    </source>
</evidence>
<evidence type="ECO:0000313" key="5">
    <source>
        <dbReference type="Proteomes" id="UP001153069"/>
    </source>
</evidence>
<dbReference type="PANTHER" id="PTHR11889:SF31">
    <property type="entry name" value="PROTEIN HEDGEHOG"/>
    <property type="match status" value="1"/>
</dbReference>
<dbReference type="InterPro" id="IPR006141">
    <property type="entry name" value="Intein_N"/>
</dbReference>
<dbReference type="InterPro" id="IPR001767">
    <property type="entry name" value="Hedgehog_Hint"/>
</dbReference>
<feature type="transmembrane region" description="Helical" evidence="1">
    <location>
        <begin position="253"/>
        <end position="273"/>
    </location>
</feature>
<dbReference type="CDD" id="cd00081">
    <property type="entry name" value="Hint"/>
    <property type="match status" value="1"/>
</dbReference>
<dbReference type="SUPFAM" id="SSF51294">
    <property type="entry name" value="Hedgehog/intein (Hint) domain"/>
    <property type="match status" value="1"/>
</dbReference>
<keyword evidence="2" id="KW-0732">Signal</keyword>
<dbReference type="SMART" id="SM00306">
    <property type="entry name" value="HintN"/>
    <property type="match status" value="1"/>
</dbReference>
<dbReference type="GO" id="GO:0016539">
    <property type="term" value="P:intein-mediated protein splicing"/>
    <property type="evidence" value="ECO:0007669"/>
    <property type="project" value="InterPro"/>
</dbReference>
<dbReference type="Gene3D" id="2.170.16.10">
    <property type="entry name" value="Hedgehog/Intein (Hint) domain"/>
    <property type="match status" value="1"/>
</dbReference>
<dbReference type="InterPro" id="IPR003587">
    <property type="entry name" value="Hint_dom_N"/>
</dbReference>
<evidence type="ECO:0000259" key="3">
    <source>
        <dbReference type="SMART" id="SM00306"/>
    </source>
</evidence>
<dbReference type="AlphaFoldDB" id="A0A9N8E6E9"/>
<name>A0A9N8E6E9_9STRA</name>
<dbReference type="Pfam" id="PF01079">
    <property type="entry name" value="Hint"/>
    <property type="match status" value="1"/>
</dbReference>